<keyword evidence="1 2" id="KW-0238">DNA-binding</keyword>
<protein>
    <submittedName>
        <fullName evidence="5">Helix-turn-helix domain-containing protein</fullName>
    </submittedName>
</protein>
<feature type="transmembrane region" description="Helical" evidence="3">
    <location>
        <begin position="153"/>
        <end position="173"/>
    </location>
</feature>
<gene>
    <name evidence="5" type="ORF">D4100_22670</name>
</gene>
<reference evidence="5 6" key="1">
    <citation type="submission" date="2018-09" db="EMBL/GenBank/DDBJ databases">
        <title>Draft genome of a novel serratia sp. strain with antifungal activity.</title>
        <authorList>
            <person name="Dichmann S.I."/>
            <person name="Park B.P."/>
            <person name="Pathiraja D."/>
            <person name="Choi I.-G."/>
            <person name="Stougaard P."/>
            <person name="Hennessy R.C."/>
        </authorList>
    </citation>
    <scope>NUCLEOTIDE SEQUENCE [LARGE SCALE GENOMIC DNA]</scope>
    <source>
        <strain evidence="5 6">S40</strain>
    </source>
</reference>
<dbReference type="SMART" id="SM00862">
    <property type="entry name" value="Trans_reg_C"/>
    <property type="match status" value="1"/>
</dbReference>
<dbReference type="SUPFAM" id="SSF46894">
    <property type="entry name" value="C-terminal effector domain of the bipartite response regulators"/>
    <property type="match status" value="1"/>
</dbReference>
<proteinExistence type="predicted"/>
<feature type="domain" description="OmpR/PhoB-type" evidence="4">
    <location>
        <begin position="1"/>
        <end position="103"/>
    </location>
</feature>
<dbReference type="GO" id="GO:0000160">
    <property type="term" value="P:phosphorelay signal transduction system"/>
    <property type="evidence" value="ECO:0007669"/>
    <property type="project" value="InterPro"/>
</dbReference>
<dbReference type="Pfam" id="PF00486">
    <property type="entry name" value="Trans_reg_C"/>
    <property type="match status" value="1"/>
</dbReference>
<dbReference type="AlphaFoldDB" id="A0AA93BXH2"/>
<dbReference type="InterPro" id="IPR001867">
    <property type="entry name" value="OmpR/PhoB-type_DNA-bd"/>
</dbReference>
<accession>A0AA93BXH2</accession>
<evidence type="ECO:0000313" key="5">
    <source>
        <dbReference type="EMBL" id="RJF53288.1"/>
    </source>
</evidence>
<name>A0AA93BXH2_9GAMM</name>
<keyword evidence="3" id="KW-1133">Transmembrane helix</keyword>
<dbReference type="GO" id="GO:0006355">
    <property type="term" value="P:regulation of DNA-templated transcription"/>
    <property type="evidence" value="ECO:0007669"/>
    <property type="project" value="InterPro"/>
</dbReference>
<evidence type="ECO:0000256" key="3">
    <source>
        <dbReference type="SAM" id="Phobius"/>
    </source>
</evidence>
<dbReference type="EMBL" id="QYYG01000010">
    <property type="protein sequence ID" value="RJF53288.1"/>
    <property type="molecule type" value="Genomic_DNA"/>
</dbReference>
<keyword evidence="3" id="KW-0812">Transmembrane</keyword>
<dbReference type="GO" id="GO:0003677">
    <property type="term" value="F:DNA binding"/>
    <property type="evidence" value="ECO:0007669"/>
    <property type="project" value="UniProtKB-UniRule"/>
</dbReference>
<evidence type="ECO:0000313" key="6">
    <source>
        <dbReference type="Proteomes" id="UP000284338"/>
    </source>
</evidence>
<sequence>MEFIINEVLKYNSSDGTLICPDNSVDMITLTRVTNELFLLFINNNHISLRRDDILNELWEKRGLSASSNNLNNYVSMLRKALEQCGLVGLITTIPKHGFIFDADIILVVTQSKDIKGNQQVVENALSVPIPAYNKTIVEPPSRSYSSSLKVKVIALLVTAILMIVSPSVYNYIRLKFIRTEVFSMENCNLYLLDDKIYGAVGQEDINNIKAIAIKAKLNCKVKANVYYFSEEMLDVIGRKFVSKSLSYCPYKNKVPCENYYLQYYEK</sequence>
<feature type="DNA-binding region" description="OmpR/PhoB-type" evidence="2">
    <location>
        <begin position="1"/>
        <end position="103"/>
    </location>
</feature>
<dbReference type="InterPro" id="IPR036388">
    <property type="entry name" value="WH-like_DNA-bd_sf"/>
</dbReference>
<dbReference type="Gene3D" id="1.10.10.10">
    <property type="entry name" value="Winged helix-like DNA-binding domain superfamily/Winged helix DNA-binding domain"/>
    <property type="match status" value="1"/>
</dbReference>
<keyword evidence="6" id="KW-1185">Reference proteome</keyword>
<keyword evidence="3" id="KW-0472">Membrane</keyword>
<comment type="caution">
    <text evidence="5">The sequence shown here is derived from an EMBL/GenBank/DDBJ whole genome shotgun (WGS) entry which is preliminary data.</text>
</comment>
<evidence type="ECO:0000259" key="4">
    <source>
        <dbReference type="PROSITE" id="PS51755"/>
    </source>
</evidence>
<evidence type="ECO:0000256" key="1">
    <source>
        <dbReference type="ARBA" id="ARBA00023125"/>
    </source>
</evidence>
<organism evidence="5 6">
    <name type="scientific">Serratia inhibens</name>
    <dbReference type="NCBI Taxonomy" id="2338073"/>
    <lineage>
        <taxon>Bacteria</taxon>
        <taxon>Pseudomonadati</taxon>
        <taxon>Pseudomonadota</taxon>
        <taxon>Gammaproteobacteria</taxon>
        <taxon>Enterobacterales</taxon>
        <taxon>Yersiniaceae</taxon>
        <taxon>Serratia</taxon>
    </lineage>
</organism>
<evidence type="ECO:0000256" key="2">
    <source>
        <dbReference type="PROSITE-ProRule" id="PRU01091"/>
    </source>
</evidence>
<dbReference type="Proteomes" id="UP000284338">
    <property type="component" value="Unassembled WGS sequence"/>
</dbReference>
<dbReference type="InterPro" id="IPR016032">
    <property type="entry name" value="Sig_transdc_resp-reg_C-effctor"/>
</dbReference>
<dbReference type="PROSITE" id="PS51755">
    <property type="entry name" value="OMPR_PHOB"/>
    <property type="match status" value="1"/>
</dbReference>